<dbReference type="Gene3D" id="1.10.10.10">
    <property type="entry name" value="Winged helix-like DNA-binding domain superfamily/Winged helix DNA-binding domain"/>
    <property type="match status" value="1"/>
</dbReference>
<proteinExistence type="predicted"/>
<dbReference type="PANTHER" id="PTHR44688:SF16">
    <property type="entry name" value="DNA-BINDING TRANSCRIPTIONAL ACTIVATOR DEVR_DOSR"/>
    <property type="match status" value="1"/>
</dbReference>
<keyword evidence="2" id="KW-0238">DNA-binding</keyword>
<keyword evidence="1" id="KW-0805">Transcription regulation</keyword>
<dbReference type="EMBL" id="JBHLWV010000020">
    <property type="protein sequence ID" value="MFC0315324.1"/>
    <property type="molecule type" value="Genomic_DNA"/>
</dbReference>
<dbReference type="Proteomes" id="UP001589783">
    <property type="component" value="Unassembled WGS sequence"/>
</dbReference>
<dbReference type="InterPro" id="IPR036388">
    <property type="entry name" value="WH-like_DNA-bd_sf"/>
</dbReference>
<dbReference type="InterPro" id="IPR000792">
    <property type="entry name" value="Tscrpt_reg_LuxR_C"/>
</dbReference>
<accession>A0ABV6H8W4</accession>
<dbReference type="PROSITE" id="PS50043">
    <property type="entry name" value="HTH_LUXR_2"/>
    <property type="match status" value="1"/>
</dbReference>
<name>A0ABV6H8W4_9ACTN</name>
<dbReference type="PRINTS" id="PR00038">
    <property type="entry name" value="HTHLUXR"/>
</dbReference>
<feature type="domain" description="HTH luxR-type" evidence="4">
    <location>
        <begin position="263"/>
        <end position="328"/>
    </location>
</feature>
<reference evidence="5 6" key="1">
    <citation type="submission" date="2024-09" db="EMBL/GenBank/DDBJ databases">
        <authorList>
            <person name="Sun Q."/>
            <person name="Mori K."/>
        </authorList>
    </citation>
    <scope>NUCLEOTIDE SEQUENCE [LARGE SCALE GENOMIC DNA]</scope>
    <source>
        <strain evidence="5 6">CCM 7957</strain>
    </source>
</reference>
<sequence length="336" mass="36357">MLRVKRDQIRAIGEIASTVTEVLHHDAQVADLIAPLQRLTGCDAIMLASRNPFGDVHRPICHDGYSPPLLAFLHRQYLSCPSYSRAAGNLLPMRMRDFGSTFYQTQVYEKFLHPAGYREGVTLVLRGAGEQVSGLLTMNFEHAQQADDHVRDGLDMVAGALGRLCDLSTEPWWLARRLDAAAAAFLVDASGATLRVRPHSGHSSVVSAPQPEAIAAARALLDGGAGHGRELRGYVQARDAWHRVHVVITTAGGQRAALLLVQPDSLPFGLTRSELDVLTLIAMGMTNKDIGHRLDVSARTVGAHVAHVIDKTGLDNRTSLAACAVRDGLLRIGLLL</sequence>
<dbReference type="Pfam" id="PF00196">
    <property type="entry name" value="GerE"/>
    <property type="match status" value="1"/>
</dbReference>
<gene>
    <name evidence="5" type="ORF">ACFFJD_10750</name>
</gene>
<dbReference type="PANTHER" id="PTHR44688">
    <property type="entry name" value="DNA-BINDING TRANSCRIPTIONAL ACTIVATOR DEVR_DOSR"/>
    <property type="match status" value="1"/>
</dbReference>
<dbReference type="InterPro" id="IPR016032">
    <property type="entry name" value="Sig_transdc_resp-reg_C-effctor"/>
</dbReference>
<evidence type="ECO:0000313" key="6">
    <source>
        <dbReference type="Proteomes" id="UP001589783"/>
    </source>
</evidence>
<protein>
    <submittedName>
        <fullName evidence="5">Response regulator transcription factor</fullName>
    </submittedName>
</protein>
<dbReference type="RefSeq" id="WP_382363913.1">
    <property type="nucleotide sequence ID" value="NZ_JBHLWV010000020.1"/>
</dbReference>
<keyword evidence="6" id="KW-1185">Reference proteome</keyword>
<evidence type="ECO:0000256" key="2">
    <source>
        <dbReference type="ARBA" id="ARBA00023125"/>
    </source>
</evidence>
<keyword evidence="3" id="KW-0804">Transcription</keyword>
<organism evidence="5 6">
    <name type="scientific">Gordonia phosphorivorans</name>
    <dbReference type="NCBI Taxonomy" id="1056982"/>
    <lineage>
        <taxon>Bacteria</taxon>
        <taxon>Bacillati</taxon>
        <taxon>Actinomycetota</taxon>
        <taxon>Actinomycetes</taxon>
        <taxon>Mycobacteriales</taxon>
        <taxon>Gordoniaceae</taxon>
        <taxon>Gordonia</taxon>
    </lineage>
</organism>
<dbReference type="SUPFAM" id="SSF46894">
    <property type="entry name" value="C-terminal effector domain of the bipartite response regulators"/>
    <property type="match status" value="1"/>
</dbReference>
<evidence type="ECO:0000256" key="3">
    <source>
        <dbReference type="ARBA" id="ARBA00023163"/>
    </source>
</evidence>
<dbReference type="CDD" id="cd06170">
    <property type="entry name" value="LuxR_C_like"/>
    <property type="match status" value="1"/>
</dbReference>
<evidence type="ECO:0000313" key="5">
    <source>
        <dbReference type="EMBL" id="MFC0315324.1"/>
    </source>
</evidence>
<evidence type="ECO:0000256" key="1">
    <source>
        <dbReference type="ARBA" id="ARBA00023015"/>
    </source>
</evidence>
<comment type="caution">
    <text evidence="5">The sequence shown here is derived from an EMBL/GenBank/DDBJ whole genome shotgun (WGS) entry which is preliminary data.</text>
</comment>
<dbReference type="PROSITE" id="PS00622">
    <property type="entry name" value="HTH_LUXR_1"/>
    <property type="match status" value="1"/>
</dbReference>
<evidence type="ECO:0000259" key="4">
    <source>
        <dbReference type="PROSITE" id="PS50043"/>
    </source>
</evidence>
<dbReference type="SMART" id="SM00421">
    <property type="entry name" value="HTH_LUXR"/>
    <property type="match status" value="1"/>
</dbReference>